<dbReference type="Gene3D" id="1.10.287.1490">
    <property type="match status" value="1"/>
</dbReference>
<name>A0A380TAU0_9ZZZZ</name>
<sequence>MNMLYPGDAMASDARPPLASPPSPARRGWDRLRRLPRSLIACVVAPTLVAALYYGLIASGQYVAEARFAVRSSEPVASDLLGTLTGIPGQGGSSQDSYAVRDYILSREGFEAISQHLDVRAIFRRDGTDWLSRLGADAPIEDVIEYWAQMIDVIFEPATGISTLRVRAFSPEDAQTLATALLTEGELLVNRLSERARRDALSFAEAEVERAEQRLTEARRQLTEFRNQRQMLDPARAAEGRLGLVASLEGEVSRAQAELSTLRSYMHASAAPIVSLESRIGALKDQIRVEERKLASRQANGSELMSTVVADYERVSGEHGFAERAYLSALTGLEAARAEALRQSRYLVSFVQPRLPEDATRPRRLLAIVTVFCSACVVWALGALGVAAIKDHSGWV</sequence>
<organism evidence="3">
    <name type="scientific">metagenome</name>
    <dbReference type="NCBI Taxonomy" id="256318"/>
    <lineage>
        <taxon>unclassified sequences</taxon>
        <taxon>metagenomes</taxon>
    </lineage>
</organism>
<dbReference type="EMBL" id="UIDG01000071">
    <property type="protein sequence ID" value="SUS05003.1"/>
    <property type="molecule type" value="Genomic_DNA"/>
</dbReference>
<feature type="transmembrane region" description="Helical" evidence="2">
    <location>
        <begin position="365"/>
        <end position="389"/>
    </location>
</feature>
<evidence type="ECO:0000313" key="3">
    <source>
        <dbReference type="EMBL" id="SUS05003.1"/>
    </source>
</evidence>
<feature type="transmembrane region" description="Helical" evidence="2">
    <location>
        <begin position="38"/>
        <end position="57"/>
    </location>
</feature>
<evidence type="ECO:0000256" key="2">
    <source>
        <dbReference type="SAM" id="Phobius"/>
    </source>
</evidence>
<dbReference type="AlphaFoldDB" id="A0A380TAU0"/>
<keyword evidence="2" id="KW-0812">Transmembrane</keyword>
<dbReference type="InterPro" id="IPR050445">
    <property type="entry name" value="Bact_polysacc_biosynth/exp"/>
</dbReference>
<dbReference type="GO" id="GO:0004713">
    <property type="term" value="F:protein tyrosine kinase activity"/>
    <property type="evidence" value="ECO:0007669"/>
    <property type="project" value="TreeGrafter"/>
</dbReference>
<keyword evidence="2" id="KW-1133">Transmembrane helix</keyword>
<keyword evidence="1" id="KW-0175">Coiled coil</keyword>
<dbReference type="PANTHER" id="PTHR32309">
    <property type="entry name" value="TYROSINE-PROTEIN KINASE"/>
    <property type="match status" value="1"/>
</dbReference>
<dbReference type="PANTHER" id="PTHR32309:SF13">
    <property type="entry name" value="FERRIC ENTEROBACTIN TRANSPORT PROTEIN FEPE"/>
    <property type="match status" value="1"/>
</dbReference>
<feature type="coiled-coil region" evidence="1">
    <location>
        <begin position="201"/>
        <end position="228"/>
    </location>
</feature>
<reference evidence="3" key="1">
    <citation type="submission" date="2018-07" db="EMBL/GenBank/DDBJ databases">
        <authorList>
            <person name="Quirk P.G."/>
            <person name="Krulwich T.A."/>
        </authorList>
    </citation>
    <scope>NUCLEOTIDE SEQUENCE</scope>
</reference>
<accession>A0A380TAU0</accession>
<evidence type="ECO:0000256" key="1">
    <source>
        <dbReference type="SAM" id="Coils"/>
    </source>
</evidence>
<dbReference type="GO" id="GO:0005886">
    <property type="term" value="C:plasma membrane"/>
    <property type="evidence" value="ECO:0007669"/>
    <property type="project" value="TreeGrafter"/>
</dbReference>
<gene>
    <name evidence="3" type="ORF">DF3PB_1620007</name>
</gene>
<protein>
    <submittedName>
        <fullName evidence="3">RkpR, polysaccharide export protein</fullName>
    </submittedName>
</protein>
<proteinExistence type="predicted"/>
<keyword evidence="2" id="KW-0472">Membrane</keyword>